<evidence type="ECO:0000256" key="1">
    <source>
        <dbReference type="SAM" id="MobiDB-lite"/>
    </source>
</evidence>
<feature type="region of interest" description="Disordered" evidence="1">
    <location>
        <begin position="1"/>
        <end position="90"/>
    </location>
</feature>
<dbReference type="EMBL" id="JAMZMM010000072">
    <property type="protein sequence ID" value="MCP2728747.1"/>
    <property type="molecule type" value="Genomic_DNA"/>
</dbReference>
<feature type="compositionally biased region" description="Pro residues" evidence="1">
    <location>
        <begin position="53"/>
        <end position="64"/>
    </location>
</feature>
<comment type="caution">
    <text evidence="2">The sequence shown here is derived from an EMBL/GenBank/DDBJ whole genome shotgun (WGS) entry which is preliminary data.</text>
</comment>
<name>A0AAE3KRS6_9CYAN</name>
<sequence>MSVINGDESPAEAIHLIEDIELSPPPSDPDISNNLADNQPPTTPQRKKVKSKPSPPTESPPPSPIQATESEKLGRLTKEEMLKFRDRIPR</sequence>
<evidence type="ECO:0000313" key="3">
    <source>
        <dbReference type="Proteomes" id="UP001204953"/>
    </source>
</evidence>
<gene>
    <name evidence="2" type="ORF">NJ959_09735</name>
</gene>
<keyword evidence="3" id="KW-1185">Reference proteome</keyword>
<organism evidence="2 3">
    <name type="scientific">Limnofasciculus baicalensis BBK-W-15</name>
    <dbReference type="NCBI Taxonomy" id="2699891"/>
    <lineage>
        <taxon>Bacteria</taxon>
        <taxon>Bacillati</taxon>
        <taxon>Cyanobacteriota</taxon>
        <taxon>Cyanophyceae</taxon>
        <taxon>Coleofasciculales</taxon>
        <taxon>Coleofasciculaceae</taxon>
        <taxon>Limnofasciculus</taxon>
        <taxon>Limnofasciculus baicalensis</taxon>
    </lineage>
</organism>
<protein>
    <submittedName>
        <fullName evidence="2">Uncharacterized protein</fullName>
    </submittedName>
</protein>
<accession>A0AAE3KRS6</accession>
<dbReference type="RefSeq" id="WP_254011542.1">
    <property type="nucleotide sequence ID" value="NZ_JAMZMM010000072.1"/>
</dbReference>
<evidence type="ECO:0000313" key="2">
    <source>
        <dbReference type="EMBL" id="MCP2728747.1"/>
    </source>
</evidence>
<feature type="compositionally biased region" description="Basic and acidic residues" evidence="1">
    <location>
        <begin position="69"/>
        <end position="90"/>
    </location>
</feature>
<dbReference type="AlphaFoldDB" id="A0AAE3KRS6"/>
<dbReference type="Proteomes" id="UP001204953">
    <property type="component" value="Unassembled WGS sequence"/>
</dbReference>
<proteinExistence type="predicted"/>
<reference evidence="2" key="1">
    <citation type="submission" date="2022-06" db="EMBL/GenBank/DDBJ databases">
        <title>New cyanobacteria of genus Symplocastrum in benthos of Lake Baikal.</title>
        <authorList>
            <person name="Sorokovikova E."/>
            <person name="Tikhonova I."/>
            <person name="Krasnopeev A."/>
            <person name="Evseev P."/>
            <person name="Gladkikh A."/>
            <person name="Belykh O."/>
        </authorList>
    </citation>
    <scope>NUCLEOTIDE SEQUENCE</scope>
    <source>
        <strain evidence="2">BBK-W-15</strain>
    </source>
</reference>